<organism evidence="1 2">
    <name type="scientific">Lepraria finkii</name>
    <dbReference type="NCBI Taxonomy" id="1340010"/>
    <lineage>
        <taxon>Eukaryota</taxon>
        <taxon>Fungi</taxon>
        <taxon>Dikarya</taxon>
        <taxon>Ascomycota</taxon>
        <taxon>Pezizomycotina</taxon>
        <taxon>Lecanoromycetes</taxon>
        <taxon>OSLEUM clade</taxon>
        <taxon>Lecanoromycetidae</taxon>
        <taxon>Lecanorales</taxon>
        <taxon>Lecanorineae</taxon>
        <taxon>Stereocaulaceae</taxon>
        <taxon>Lepraria</taxon>
    </lineage>
</organism>
<evidence type="ECO:0000313" key="2">
    <source>
        <dbReference type="Proteomes" id="UP001590951"/>
    </source>
</evidence>
<name>A0ABR4BK17_9LECA</name>
<dbReference type="EMBL" id="JBHFEH010000003">
    <property type="protein sequence ID" value="KAL2058160.1"/>
    <property type="molecule type" value="Genomic_DNA"/>
</dbReference>
<protein>
    <submittedName>
        <fullName evidence="1">Uncharacterized protein</fullName>
    </submittedName>
</protein>
<gene>
    <name evidence="1" type="ORF">ABVK25_001778</name>
</gene>
<reference evidence="1 2" key="1">
    <citation type="submission" date="2024-09" db="EMBL/GenBank/DDBJ databases">
        <title>Rethinking Asexuality: The Enigmatic Case of Functional Sexual Genes in Lepraria (Stereocaulaceae).</title>
        <authorList>
            <person name="Doellman M."/>
            <person name="Sun Y."/>
            <person name="Barcenas-Pena A."/>
            <person name="Lumbsch H.T."/>
            <person name="Grewe F."/>
        </authorList>
    </citation>
    <scope>NUCLEOTIDE SEQUENCE [LARGE SCALE GENOMIC DNA]</scope>
    <source>
        <strain evidence="1 2">Grewe 0041</strain>
    </source>
</reference>
<proteinExistence type="predicted"/>
<keyword evidence="2" id="KW-1185">Reference proteome</keyword>
<dbReference type="Proteomes" id="UP001590951">
    <property type="component" value="Unassembled WGS sequence"/>
</dbReference>
<accession>A0ABR4BK17</accession>
<sequence length="160" mass="17616">MTTRDLYHLQRFSQQHRAVLLAKSAGLGRGFRTTALEFSCRPSRLMRLPAFTLIPFICACHCYILSLHAQPSKLSVLTKSSAENSICETTAPLTSSYVNNPASFTAIVAMTNAESGYTLACTIIPHSSHILTHAYRLSNFSPLLHHQSSAGLMVHTETDH</sequence>
<evidence type="ECO:0000313" key="1">
    <source>
        <dbReference type="EMBL" id="KAL2058160.1"/>
    </source>
</evidence>
<comment type="caution">
    <text evidence="1">The sequence shown here is derived from an EMBL/GenBank/DDBJ whole genome shotgun (WGS) entry which is preliminary data.</text>
</comment>